<keyword evidence="2" id="KW-1185">Reference proteome</keyword>
<name>A0ABY6LAA5_9ARAC</name>
<reference evidence="1 2" key="1">
    <citation type="submission" date="2022-01" db="EMBL/GenBank/DDBJ databases">
        <title>A chromosomal length assembly of Cordylochernes scorpioides.</title>
        <authorList>
            <person name="Zeh D."/>
            <person name="Zeh J."/>
        </authorList>
    </citation>
    <scope>NUCLEOTIDE SEQUENCE [LARGE SCALE GENOMIC DNA]</scope>
    <source>
        <strain evidence="1">IN4F17</strain>
        <tissue evidence="1">Whole Body</tissue>
    </source>
</reference>
<dbReference type="EMBL" id="CP092878">
    <property type="protein sequence ID" value="UYV78078.1"/>
    <property type="molecule type" value="Genomic_DNA"/>
</dbReference>
<evidence type="ECO:0000313" key="1">
    <source>
        <dbReference type="EMBL" id="UYV78078.1"/>
    </source>
</evidence>
<evidence type="ECO:0000313" key="2">
    <source>
        <dbReference type="Proteomes" id="UP001235939"/>
    </source>
</evidence>
<protein>
    <submittedName>
        <fullName evidence="1">Uncharacterized protein</fullName>
    </submittedName>
</protein>
<proteinExistence type="predicted"/>
<sequence length="122" mass="13990">MQIKRNVLTDSRGIPPILCRDLSLRKKHGSTTIRQNLNSISGSRWFSAIERELDCICRKGCDHRGIETSEKMSHNGVLYVKLRICSLRIDYCSRLLIHVSAGRCCQNASKLFKRKDEDLNVN</sequence>
<gene>
    <name evidence="1" type="ORF">LAZ67_16000037</name>
</gene>
<accession>A0ABY6LAA5</accession>
<dbReference type="Proteomes" id="UP001235939">
    <property type="component" value="Chromosome 16"/>
</dbReference>
<organism evidence="1 2">
    <name type="scientific">Cordylochernes scorpioides</name>
    <dbReference type="NCBI Taxonomy" id="51811"/>
    <lineage>
        <taxon>Eukaryota</taxon>
        <taxon>Metazoa</taxon>
        <taxon>Ecdysozoa</taxon>
        <taxon>Arthropoda</taxon>
        <taxon>Chelicerata</taxon>
        <taxon>Arachnida</taxon>
        <taxon>Pseudoscorpiones</taxon>
        <taxon>Cheliferoidea</taxon>
        <taxon>Chernetidae</taxon>
        <taxon>Cordylochernes</taxon>
    </lineage>
</organism>